<dbReference type="AlphaFoldDB" id="A0A9Q9MJ79"/>
<dbReference type="EMBL" id="CP073767">
    <property type="protein sequence ID" value="UWZ51657.1"/>
    <property type="molecule type" value="Genomic_DNA"/>
</dbReference>
<evidence type="ECO:0000256" key="2">
    <source>
        <dbReference type="ARBA" id="ARBA00023002"/>
    </source>
</evidence>
<dbReference type="InterPro" id="IPR001789">
    <property type="entry name" value="Sig_transdc_resp-reg_receiver"/>
</dbReference>
<dbReference type="SUPFAM" id="SSF51905">
    <property type="entry name" value="FAD/NAD(P)-binding domain"/>
    <property type="match status" value="1"/>
</dbReference>
<dbReference type="SUPFAM" id="SSF52172">
    <property type="entry name" value="CheY-like"/>
    <property type="match status" value="1"/>
</dbReference>
<reference evidence="6" key="1">
    <citation type="submission" date="2021-04" db="EMBL/GenBank/DDBJ databases">
        <title>Dactylosporangium aurantiacum NRRL B-8018 full assembly.</title>
        <authorList>
            <person name="Hartkoorn R.C."/>
            <person name="Beaudoing E."/>
            <person name="Hot D."/>
        </authorList>
    </citation>
    <scope>NUCLEOTIDE SEQUENCE</scope>
    <source>
        <strain evidence="6">NRRL B-8018</strain>
    </source>
</reference>
<dbReference type="Pfam" id="PF07992">
    <property type="entry name" value="Pyr_redox_2"/>
    <property type="match status" value="1"/>
</dbReference>
<protein>
    <submittedName>
        <fullName evidence="6">FAD-dependent oxidoreductase</fullName>
    </submittedName>
</protein>
<dbReference type="PRINTS" id="PR00469">
    <property type="entry name" value="PNDRDTASEII"/>
</dbReference>
<evidence type="ECO:0000313" key="6">
    <source>
        <dbReference type="EMBL" id="UWZ51657.1"/>
    </source>
</evidence>
<dbReference type="Gene3D" id="3.40.50.2300">
    <property type="match status" value="1"/>
</dbReference>
<accession>A0A9Q9MJ79</accession>
<dbReference type="InterPro" id="IPR023753">
    <property type="entry name" value="FAD/NAD-binding_dom"/>
</dbReference>
<dbReference type="OrthoDB" id="109585at2"/>
<evidence type="ECO:0000256" key="4">
    <source>
        <dbReference type="PROSITE-ProRule" id="PRU00169"/>
    </source>
</evidence>
<dbReference type="PRINTS" id="PR00368">
    <property type="entry name" value="FADPNR"/>
</dbReference>
<dbReference type="Gene3D" id="3.50.50.60">
    <property type="entry name" value="FAD/NAD(P)-binding domain"/>
    <property type="match status" value="2"/>
</dbReference>
<dbReference type="Pfam" id="PF00072">
    <property type="entry name" value="Response_reg"/>
    <property type="match status" value="1"/>
</dbReference>
<dbReference type="PROSITE" id="PS50110">
    <property type="entry name" value="RESPONSE_REGULATORY"/>
    <property type="match status" value="1"/>
</dbReference>
<name>A0A9Q9MJ79_9ACTN</name>
<keyword evidence="2" id="KW-0560">Oxidoreductase</keyword>
<feature type="modified residue" description="4-aspartylphosphate" evidence="4">
    <location>
        <position position="62"/>
    </location>
</feature>
<dbReference type="KEGG" id="daur:Daura_33610"/>
<proteinExistence type="predicted"/>
<sequence>MAKPAILTVDDDPAVSRAVARDLRKQYAEEYRIIRADSGQEALDALKELKLRGEQVAVLLADYRMPNMTGLQFLEHAMDLFPRARRVLLTAYADTDAAIQAINIVDLDHYLLKPWHPPEEKLYPVMDAMLEAWKAAPDRPVADVKVVGHRWSAPSFKVRDFLARNMVSYRWYTTDDAEGQRLLAAAGLTEADVPLVVTPEGKTMVAPSEAELAVQVGLTTTPASDFYDLVVVGGGPAGLGAAVYGASEGLRTVLLEERATGGQAGQSSRIENYLGFPDGVSGAQLTDRARRQAVKFGAELLTACKVTRLAVQGSARVLHFEDGTTIAAHSVILATGVSYRRLHAPGLEQFHGRGVYYGSAATEAPSCSDQDVYIVGGANSAGQAAMFFSRYARRVHLVIRAPDLDASMSRYLIEQIAAVPTIEVHPCTEVVGADGDEHLERLTLRSMTTGEERTVESSWLFIFIGAEPRTDWLDGVVQRDERGFVLTGPDIAASTEHVALGRDPYHLESSVPGVFAAGDVRADSVKRVASAVGEGAMAVSLVHRYLVEGQ</sequence>
<dbReference type="PANTHER" id="PTHR48105">
    <property type="entry name" value="THIOREDOXIN REDUCTASE 1-RELATED-RELATED"/>
    <property type="match status" value="1"/>
</dbReference>
<feature type="domain" description="Response regulatory" evidence="5">
    <location>
        <begin position="5"/>
        <end position="128"/>
    </location>
</feature>
<gene>
    <name evidence="6" type="ORF">Daura_33610</name>
</gene>
<evidence type="ECO:0000313" key="7">
    <source>
        <dbReference type="Proteomes" id="UP001058003"/>
    </source>
</evidence>
<dbReference type="Proteomes" id="UP001058003">
    <property type="component" value="Chromosome"/>
</dbReference>
<dbReference type="SMART" id="SM00448">
    <property type="entry name" value="REC"/>
    <property type="match status" value="1"/>
</dbReference>
<keyword evidence="1" id="KW-0285">Flavoprotein</keyword>
<evidence type="ECO:0000256" key="3">
    <source>
        <dbReference type="ARBA" id="ARBA00048132"/>
    </source>
</evidence>
<evidence type="ECO:0000256" key="1">
    <source>
        <dbReference type="ARBA" id="ARBA00022630"/>
    </source>
</evidence>
<dbReference type="RefSeq" id="WP_033359080.1">
    <property type="nucleotide sequence ID" value="NZ_CP073767.1"/>
</dbReference>
<dbReference type="GO" id="GO:0000160">
    <property type="term" value="P:phosphorelay signal transduction system"/>
    <property type="evidence" value="ECO:0007669"/>
    <property type="project" value="InterPro"/>
</dbReference>
<dbReference type="GO" id="GO:0004791">
    <property type="term" value="F:thioredoxin-disulfide reductase (NADPH) activity"/>
    <property type="evidence" value="ECO:0007669"/>
    <property type="project" value="UniProtKB-EC"/>
</dbReference>
<keyword evidence="4" id="KW-0597">Phosphoprotein</keyword>
<dbReference type="InterPro" id="IPR050097">
    <property type="entry name" value="Ferredoxin-NADP_redctase_2"/>
</dbReference>
<keyword evidence="7" id="KW-1185">Reference proteome</keyword>
<dbReference type="InterPro" id="IPR036188">
    <property type="entry name" value="FAD/NAD-bd_sf"/>
</dbReference>
<comment type="catalytic activity">
    <reaction evidence="3">
        <text>[thioredoxin]-dithiol + NADP(+) = [thioredoxin]-disulfide + NADPH + H(+)</text>
        <dbReference type="Rhea" id="RHEA:20345"/>
        <dbReference type="Rhea" id="RHEA-COMP:10698"/>
        <dbReference type="Rhea" id="RHEA-COMP:10700"/>
        <dbReference type="ChEBI" id="CHEBI:15378"/>
        <dbReference type="ChEBI" id="CHEBI:29950"/>
        <dbReference type="ChEBI" id="CHEBI:50058"/>
        <dbReference type="ChEBI" id="CHEBI:57783"/>
        <dbReference type="ChEBI" id="CHEBI:58349"/>
        <dbReference type="EC" id="1.8.1.9"/>
    </reaction>
</comment>
<evidence type="ECO:0000259" key="5">
    <source>
        <dbReference type="PROSITE" id="PS50110"/>
    </source>
</evidence>
<dbReference type="InterPro" id="IPR011006">
    <property type="entry name" value="CheY-like_superfamily"/>
</dbReference>
<organism evidence="6 7">
    <name type="scientific">Dactylosporangium aurantiacum</name>
    <dbReference type="NCBI Taxonomy" id="35754"/>
    <lineage>
        <taxon>Bacteria</taxon>
        <taxon>Bacillati</taxon>
        <taxon>Actinomycetota</taxon>
        <taxon>Actinomycetes</taxon>
        <taxon>Micromonosporales</taxon>
        <taxon>Micromonosporaceae</taxon>
        <taxon>Dactylosporangium</taxon>
    </lineage>
</organism>